<proteinExistence type="predicted"/>
<reference evidence="2 4" key="2">
    <citation type="journal article" date="2017" name="Front. Plant Sci.">
        <title>Gene Classification and Mining of Molecular Markers Useful in Red Clover (Trifolium pratense) Breeding.</title>
        <authorList>
            <person name="Istvanek J."/>
            <person name="Dluhosova J."/>
            <person name="Dluhos P."/>
            <person name="Patkova L."/>
            <person name="Nedelnik J."/>
            <person name="Repkova J."/>
        </authorList>
    </citation>
    <scope>NUCLEOTIDE SEQUENCE [LARGE SCALE GENOMIC DNA]</scope>
    <source>
        <strain evidence="4">cv. Tatra</strain>
        <tissue evidence="2">Young leaves</tissue>
    </source>
</reference>
<dbReference type="Proteomes" id="UP000236291">
    <property type="component" value="Unassembled WGS sequence"/>
</dbReference>
<evidence type="ECO:0000313" key="2">
    <source>
        <dbReference type="EMBL" id="PNY12595.1"/>
    </source>
</evidence>
<comment type="caution">
    <text evidence="2">The sequence shown here is derived from an EMBL/GenBank/DDBJ whole genome shotgun (WGS) entry which is preliminary data.</text>
</comment>
<evidence type="ECO:0000313" key="3">
    <source>
        <dbReference type="EMBL" id="PNY14080.1"/>
    </source>
</evidence>
<evidence type="ECO:0000256" key="1">
    <source>
        <dbReference type="SAM" id="SignalP"/>
    </source>
</evidence>
<keyword evidence="1" id="KW-0732">Signal</keyword>
<sequence length="100" mass="11351">MCATVAMEWLLKLFYVAVVSQPIDTSIVECPWKKQLILLISAFWKSDQGWLWHHRTSLSKLLTRMVQESMHGVNVKDTPASALVNPVPYLDQTSLLSPVL</sequence>
<feature type="chain" id="PRO_5015082953" evidence="1">
    <location>
        <begin position="26"/>
        <end position="100"/>
    </location>
</feature>
<dbReference type="AlphaFoldDB" id="A0A2K3PBG4"/>
<organism evidence="2 4">
    <name type="scientific">Trifolium pratense</name>
    <name type="common">Red clover</name>
    <dbReference type="NCBI Taxonomy" id="57577"/>
    <lineage>
        <taxon>Eukaryota</taxon>
        <taxon>Viridiplantae</taxon>
        <taxon>Streptophyta</taxon>
        <taxon>Embryophyta</taxon>
        <taxon>Tracheophyta</taxon>
        <taxon>Spermatophyta</taxon>
        <taxon>Magnoliopsida</taxon>
        <taxon>eudicotyledons</taxon>
        <taxon>Gunneridae</taxon>
        <taxon>Pentapetalae</taxon>
        <taxon>rosids</taxon>
        <taxon>fabids</taxon>
        <taxon>Fabales</taxon>
        <taxon>Fabaceae</taxon>
        <taxon>Papilionoideae</taxon>
        <taxon>50 kb inversion clade</taxon>
        <taxon>NPAAA clade</taxon>
        <taxon>Hologalegina</taxon>
        <taxon>IRL clade</taxon>
        <taxon>Trifolieae</taxon>
        <taxon>Trifolium</taxon>
    </lineage>
</organism>
<evidence type="ECO:0000313" key="4">
    <source>
        <dbReference type="Proteomes" id="UP000236291"/>
    </source>
</evidence>
<protein>
    <submittedName>
        <fullName evidence="2">Uncharacterized protein</fullName>
    </submittedName>
</protein>
<reference evidence="2 4" key="1">
    <citation type="journal article" date="2014" name="Am. J. Bot.">
        <title>Genome assembly and annotation for red clover (Trifolium pratense; Fabaceae).</title>
        <authorList>
            <person name="Istvanek J."/>
            <person name="Jaros M."/>
            <person name="Krenek A."/>
            <person name="Repkova J."/>
        </authorList>
    </citation>
    <scope>NUCLEOTIDE SEQUENCE [LARGE SCALE GENOMIC DNA]</scope>
    <source>
        <strain evidence="4">cv. Tatra</strain>
        <tissue evidence="2">Young leaves</tissue>
    </source>
</reference>
<dbReference type="EMBL" id="ASHM01006569">
    <property type="protein sequence ID" value="PNY14080.1"/>
    <property type="molecule type" value="Genomic_DNA"/>
</dbReference>
<dbReference type="EMBL" id="ASHM01005401">
    <property type="protein sequence ID" value="PNY12595.1"/>
    <property type="molecule type" value="Genomic_DNA"/>
</dbReference>
<gene>
    <name evidence="2" type="ORF">L195_g009229</name>
    <name evidence="3" type="ORF">L195_g010752</name>
</gene>
<accession>A0A2K3PBG4</accession>
<name>A0A2K3PBG4_TRIPR</name>
<feature type="signal peptide" evidence="1">
    <location>
        <begin position="1"/>
        <end position="25"/>
    </location>
</feature>